<dbReference type="Pfam" id="PF05845">
    <property type="entry name" value="PhnH"/>
    <property type="match status" value="1"/>
</dbReference>
<evidence type="ECO:0000313" key="2">
    <source>
        <dbReference type="Proteomes" id="UP001597327"/>
    </source>
</evidence>
<dbReference type="Gene3D" id="3.40.50.11310">
    <property type="entry name" value="Bacterial phosphonate metabolism protein PhnH"/>
    <property type="match status" value="1"/>
</dbReference>
<protein>
    <submittedName>
        <fullName evidence="1">Phosphonate C-P lyase system protein PhnH</fullName>
    </submittedName>
</protein>
<keyword evidence="1" id="KW-0456">Lyase</keyword>
<dbReference type="Proteomes" id="UP001597327">
    <property type="component" value="Unassembled WGS sequence"/>
</dbReference>
<dbReference type="NCBIfam" id="TIGR03292">
    <property type="entry name" value="PhnH_redo"/>
    <property type="match status" value="1"/>
</dbReference>
<dbReference type="InterPro" id="IPR008772">
    <property type="entry name" value="Phosphonate_metab_PhnH"/>
</dbReference>
<dbReference type="EMBL" id="JBHUFA010000016">
    <property type="protein sequence ID" value="MFD1697620.1"/>
    <property type="molecule type" value="Genomic_DNA"/>
</dbReference>
<dbReference type="PIRSF" id="PIRSF020680">
    <property type="entry name" value="PhnH"/>
    <property type="match status" value="1"/>
</dbReference>
<keyword evidence="2" id="KW-1185">Reference proteome</keyword>
<accession>A0ABW4JZK0</accession>
<gene>
    <name evidence="1" type="primary">phnH</name>
    <name evidence="1" type="ORF">ACFSC7_19035</name>
</gene>
<organism evidence="1 2">
    <name type="scientific">Roseibium aestuarii</name>
    <dbReference type="NCBI Taxonomy" id="2600299"/>
    <lineage>
        <taxon>Bacteria</taxon>
        <taxon>Pseudomonadati</taxon>
        <taxon>Pseudomonadota</taxon>
        <taxon>Alphaproteobacteria</taxon>
        <taxon>Hyphomicrobiales</taxon>
        <taxon>Stappiaceae</taxon>
        <taxon>Roseibium</taxon>
    </lineage>
</organism>
<dbReference type="RefSeq" id="WP_149893209.1">
    <property type="nucleotide sequence ID" value="NZ_JBHUFA010000016.1"/>
</dbReference>
<sequence length="208" mass="21694">MTASPNLTSAALAPAFADAVHDAQSCFRVLMQAMARPGTLQAFDAAALVPEAPLPAALAAAALTLCDFDTPIWLDATLAANPAVAGWLRFHTGAPITSDPAEAAFAFVARPESLPALAGYAQGTLEYPDRSTMLILAVENGSPAPQVRLSGPGVQSSTDFAAAPLPPRFWPQMMENHRRFPRGVDVIFAAPAGFAAVPRSTDLTILEA</sequence>
<reference evidence="2" key="1">
    <citation type="journal article" date="2019" name="Int. J. Syst. Evol. Microbiol.">
        <title>The Global Catalogue of Microorganisms (GCM) 10K type strain sequencing project: providing services to taxonomists for standard genome sequencing and annotation.</title>
        <authorList>
            <consortium name="The Broad Institute Genomics Platform"/>
            <consortium name="The Broad Institute Genome Sequencing Center for Infectious Disease"/>
            <person name="Wu L."/>
            <person name="Ma J."/>
        </authorList>
    </citation>
    <scope>NUCLEOTIDE SEQUENCE [LARGE SCALE GENOMIC DNA]</scope>
    <source>
        <strain evidence="2">JCM 3369</strain>
    </source>
</reference>
<proteinExistence type="predicted"/>
<comment type="caution">
    <text evidence="1">The sequence shown here is derived from an EMBL/GenBank/DDBJ whole genome shotgun (WGS) entry which is preliminary data.</text>
</comment>
<dbReference type="SUPFAM" id="SSF159709">
    <property type="entry name" value="PhnH-like"/>
    <property type="match status" value="1"/>
</dbReference>
<dbReference type="GO" id="GO:0016829">
    <property type="term" value="F:lyase activity"/>
    <property type="evidence" value="ECO:0007669"/>
    <property type="project" value="UniProtKB-KW"/>
</dbReference>
<dbReference type="InterPro" id="IPR038058">
    <property type="entry name" value="PhnH-like_sp"/>
</dbReference>
<evidence type="ECO:0000313" key="1">
    <source>
        <dbReference type="EMBL" id="MFD1697620.1"/>
    </source>
</evidence>
<name>A0ABW4JZK0_9HYPH</name>